<evidence type="ECO:0000313" key="6">
    <source>
        <dbReference type="EMBL" id="BDU50591.1"/>
    </source>
</evidence>
<keyword evidence="2 5" id="KW-0808">Transferase</keyword>
<dbReference type="HAMAP" id="MF_00658">
    <property type="entry name" value="23SrRNA_methyltr_H"/>
    <property type="match status" value="1"/>
</dbReference>
<keyword evidence="7" id="KW-1185">Reference proteome</keyword>
<keyword evidence="1 5" id="KW-0489">Methyltransferase</keyword>
<accession>A0AAU9D3Q2</accession>
<keyword evidence="5" id="KW-0963">Cytoplasm</keyword>
<dbReference type="PIRSF" id="PIRSF004505">
    <property type="entry name" value="MT_bac"/>
    <property type="match status" value="1"/>
</dbReference>
<protein>
    <recommendedName>
        <fullName evidence="5">Ribosomal RNA large subunit methyltransferase H</fullName>
        <ecNumber evidence="5">2.1.1.177</ecNumber>
    </recommendedName>
    <alternativeName>
        <fullName evidence="5">23S rRNA (pseudouridine1915-N3)-methyltransferase</fullName>
    </alternativeName>
    <alternativeName>
        <fullName evidence="5">23S rRNA m3Psi1915 methyltransferase</fullName>
    </alternativeName>
    <alternativeName>
        <fullName evidence="5">rRNA (pseudouridine-N3-)-methyltransferase RlmH</fullName>
    </alternativeName>
</protein>
<dbReference type="Gene3D" id="3.40.1280.10">
    <property type="match status" value="1"/>
</dbReference>
<comment type="catalytic activity">
    <reaction evidence="5">
        <text>pseudouridine(1915) in 23S rRNA + S-adenosyl-L-methionine = N(3)-methylpseudouridine(1915) in 23S rRNA + S-adenosyl-L-homocysteine + H(+)</text>
        <dbReference type="Rhea" id="RHEA:42752"/>
        <dbReference type="Rhea" id="RHEA-COMP:10221"/>
        <dbReference type="Rhea" id="RHEA-COMP:10222"/>
        <dbReference type="ChEBI" id="CHEBI:15378"/>
        <dbReference type="ChEBI" id="CHEBI:57856"/>
        <dbReference type="ChEBI" id="CHEBI:59789"/>
        <dbReference type="ChEBI" id="CHEBI:65314"/>
        <dbReference type="ChEBI" id="CHEBI:74486"/>
        <dbReference type="EC" id="2.1.1.177"/>
    </reaction>
</comment>
<feature type="binding site" evidence="5">
    <location>
        <position position="104"/>
    </location>
    <ligand>
        <name>S-adenosyl-L-methionine</name>
        <dbReference type="ChEBI" id="CHEBI:59789"/>
    </ligand>
</feature>
<dbReference type="Proteomes" id="UP001321582">
    <property type="component" value="Chromosome"/>
</dbReference>
<keyword evidence="5" id="KW-0698">rRNA processing</keyword>
<evidence type="ECO:0000313" key="7">
    <source>
        <dbReference type="Proteomes" id="UP001321582"/>
    </source>
</evidence>
<proteinExistence type="inferred from homology"/>
<evidence type="ECO:0000256" key="1">
    <source>
        <dbReference type="ARBA" id="ARBA00022603"/>
    </source>
</evidence>
<evidence type="ECO:0000256" key="4">
    <source>
        <dbReference type="ARBA" id="ARBA00038303"/>
    </source>
</evidence>
<gene>
    <name evidence="5 6" type="primary">rlmH</name>
    <name evidence="6" type="ORF">HLVA_11600</name>
</gene>
<comment type="subunit">
    <text evidence="5">Homodimer.</text>
</comment>
<evidence type="ECO:0000256" key="5">
    <source>
        <dbReference type="HAMAP-Rule" id="MF_00658"/>
    </source>
</evidence>
<sequence>MNINLICVGKIKEKYLKDGILEYEKRLKLYVKTKIYEIKDIGNDQNRNLVKINEGKKIVEILNKLRGYTVLLDLDGKMFDSENFSKKIEKLQIQGNDTINFIIGGSYGVSEEVKKRVDLRLKFSDFTFPHQLMRLIFFEQLYRWFSILNNSKYHK</sequence>
<feature type="binding site" evidence="5">
    <location>
        <position position="72"/>
    </location>
    <ligand>
        <name>S-adenosyl-L-methionine</name>
        <dbReference type="ChEBI" id="CHEBI:59789"/>
    </ligand>
</feature>
<dbReference type="PANTHER" id="PTHR33603">
    <property type="entry name" value="METHYLTRANSFERASE"/>
    <property type="match status" value="1"/>
</dbReference>
<dbReference type="SUPFAM" id="SSF75217">
    <property type="entry name" value="alpha/beta knot"/>
    <property type="match status" value="1"/>
</dbReference>
<dbReference type="KEGG" id="haby:HLVA_11600"/>
<name>A0AAU9D3Q2_9FUSO</name>
<dbReference type="EC" id="2.1.1.177" evidence="5"/>
<dbReference type="Pfam" id="PF02590">
    <property type="entry name" value="SPOUT_MTase"/>
    <property type="match status" value="1"/>
</dbReference>
<dbReference type="InterPro" id="IPR003742">
    <property type="entry name" value="RlmH-like"/>
</dbReference>
<evidence type="ECO:0000256" key="2">
    <source>
        <dbReference type="ARBA" id="ARBA00022679"/>
    </source>
</evidence>
<comment type="subcellular location">
    <subcellularLocation>
        <location evidence="5">Cytoplasm</location>
    </subcellularLocation>
</comment>
<dbReference type="EMBL" id="AP027059">
    <property type="protein sequence ID" value="BDU50591.1"/>
    <property type="molecule type" value="Genomic_DNA"/>
</dbReference>
<dbReference type="AlphaFoldDB" id="A0AAU9D3Q2"/>
<dbReference type="CDD" id="cd18081">
    <property type="entry name" value="RlmH-like"/>
    <property type="match status" value="1"/>
</dbReference>
<dbReference type="RefSeq" id="WP_307903455.1">
    <property type="nucleotide sequence ID" value="NZ_AP027059.1"/>
</dbReference>
<organism evidence="6 7">
    <name type="scientific">Haliovirga abyssi</name>
    <dbReference type="NCBI Taxonomy" id="2996794"/>
    <lineage>
        <taxon>Bacteria</taxon>
        <taxon>Fusobacteriati</taxon>
        <taxon>Fusobacteriota</taxon>
        <taxon>Fusobacteriia</taxon>
        <taxon>Fusobacteriales</taxon>
        <taxon>Haliovirgaceae</taxon>
        <taxon>Haliovirga</taxon>
    </lineage>
</organism>
<dbReference type="GO" id="GO:0070038">
    <property type="term" value="F:rRNA (pseudouridine-N3-)-methyltransferase activity"/>
    <property type="evidence" value="ECO:0007669"/>
    <property type="project" value="UniProtKB-UniRule"/>
</dbReference>
<evidence type="ECO:0000256" key="3">
    <source>
        <dbReference type="ARBA" id="ARBA00022691"/>
    </source>
</evidence>
<dbReference type="GO" id="GO:0005737">
    <property type="term" value="C:cytoplasm"/>
    <property type="evidence" value="ECO:0007669"/>
    <property type="project" value="UniProtKB-SubCell"/>
</dbReference>
<reference evidence="6 7" key="1">
    <citation type="submission" date="2022-11" db="EMBL/GenBank/DDBJ databases">
        <title>Haliovirga abyssi gen. nov., sp. nov., a mesophilic fermentative bacterium isolated from the Iheya North hydrothermal field and the proposal of Haliovirgaceae fam. nov.</title>
        <authorList>
            <person name="Miyazaki U."/>
            <person name="Tame A."/>
            <person name="Miyazaki J."/>
            <person name="Takai K."/>
            <person name="Sawayama S."/>
            <person name="Kitajima M."/>
            <person name="Okamoto A."/>
            <person name="Nakagawa S."/>
        </authorList>
    </citation>
    <scope>NUCLEOTIDE SEQUENCE [LARGE SCALE GENOMIC DNA]</scope>
    <source>
        <strain evidence="6 7">IC12</strain>
    </source>
</reference>
<comment type="caution">
    <text evidence="5">Lacks conserved residue(s) required for the propagation of feature annotation.</text>
</comment>
<dbReference type="InterPro" id="IPR029026">
    <property type="entry name" value="tRNA_m1G_MTases_N"/>
</dbReference>
<keyword evidence="3 5" id="KW-0949">S-adenosyl-L-methionine</keyword>
<dbReference type="InterPro" id="IPR029028">
    <property type="entry name" value="Alpha/beta_knot_MTases"/>
</dbReference>
<dbReference type="NCBIfam" id="NF000985">
    <property type="entry name" value="PRK00103.1-3"/>
    <property type="match status" value="1"/>
</dbReference>
<comment type="function">
    <text evidence="5">Specifically methylates the pseudouridine at position 1915 (m3Psi1915) in 23S rRNA.</text>
</comment>
<dbReference type="PANTHER" id="PTHR33603:SF1">
    <property type="entry name" value="RIBOSOMAL RNA LARGE SUBUNIT METHYLTRANSFERASE H"/>
    <property type="match status" value="1"/>
</dbReference>
<comment type="similarity">
    <text evidence="4 5">Belongs to the RNA methyltransferase RlmH family.</text>
</comment>